<dbReference type="Ensembl" id="ENSPKIT00000011732.1">
    <property type="protein sequence ID" value="ENSPKIP00000030896.1"/>
    <property type="gene ID" value="ENSPKIG00000011598.1"/>
</dbReference>
<evidence type="ECO:0000256" key="7">
    <source>
        <dbReference type="ARBA" id="ARBA00023180"/>
    </source>
</evidence>
<keyword evidence="11" id="KW-1185">Reference proteome</keyword>
<dbReference type="CDD" id="cd00063">
    <property type="entry name" value="FN3"/>
    <property type="match status" value="1"/>
</dbReference>
<keyword evidence="2 8" id="KW-0812">Transmembrane</keyword>
<dbReference type="InterPro" id="IPR003961">
    <property type="entry name" value="FN3_dom"/>
</dbReference>
<dbReference type="Proteomes" id="UP000261540">
    <property type="component" value="Unplaced"/>
</dbReference>
<evidence type="ECO:0000259" key="9">
    <source>
        <dbReference type="PROSITE" id="PS50853"/>
    </source>
</evidence>
<dbReference type="CTD" id="4352"/>
<dbReference type="Pfam" id="PF09067">
    <property type="entry name" value="EpoR_lig-bind"/>
    <property type="match status" value="1"/>
</dbReference>
<keyword evidence="4 8" id="KW-1133">Transmembrane helix</keyword>
<dbReference type="PROSITE" id="PS50853">
    <property type="entry name" value="FN3"/>
    <property type="match status" value="1"/>
</dbReference>
<dbReference type="AlphaFoldDB" id="A0A3B3SLH0"/>
<comment type="subcellular location">
    <subcellularLocation>
        <location evidence="1">Membrane</location>
        <topology evidence="1">Single-pass type I membrane protein</topology>
    </subcellularLocation>
</comment>
<feature type="transmembrane region" description="Helical" evidence="8">
    <location>
        <begin position="426"/>
        <end position="447"/>
    </location>
</feature>
<dbReference type="GO" id="GO:0009897">
    <property type="term" value="C:external side of plasma membrane"/>
    <property type="evidence" value="ECO:0007669"/>
    <property type="project" value="TreeGrafter"/>
</dbReference>
<dbReference type="KEGG" id="pki:111834762"/>
<evidence type="ECO:0000256" key="6">
    <source>
        <dbReference type="ARBA" id="ARBA00023170"/>
    </source>
</evidence>
<evidence type="ECO:0000256" key="8">
    <source>
        <dbReference type="SAM" id="Phobius"/>
    </source>
</evidence>
<proteinExistence type="predicted"/>
<dbReference type="Gene3D" id="2.60.40.10">
    <property type="entry name" value="Immunoglobulins"/>
    <property type="match status" value="4"/>
</dbReference>
<dbReference type="PANTHER" id="PTHR23037">
    <property type="entry name" value="CYTOKINE RECEPTOR"/>
    <property type="match status" value="1"/>
</dbReference>
<dbReference type="GO" id="GO:0004896">
    <property type="term" value="F:cytokine receptor activity"/>
    <property type="evidence" value="ECO:0007669"/>
    <property type="project" value="TreeGrafter"/>
</dbReference>
<evidence type="ECO:0000313" key="11">
    <source>
        <dbReference type="Proteomes" id="UP000261540"/>
    </source>
</evidence>
<evidence type="ECO:0000256" key="2">
    <source>
        <dbReference type="ARBA" id="ARBA00022692"/>
    </source>
</evidence>
<dbReference type="InterPro" id="IPR013783">
    <property type="entry name" value="Ig-like_fold"/>
</dbReference>
<dbReference type="PANTHER" id="PTHR23037:SF34">
    <property type="entry name" value="THROMBOPOIETIN RECEPTOR ISOFORM X1"/>
    <property type="match status" value="1"/>
</dbReference>
<dbReference type="InterPro" id="IPR036116">
    <property type="entry name" value="FN3_sf"/>
</dbReference>
<feature type="domain" description="Fibronectin type-III" evidence="9">
    <location>
        <begin position="325"/>
        <end position="423"/>
    </location>
</feature>
<sequence>MDVRLVSWMTYVWIQAQIWDVQGYQSGPVDYVSEKDISLLEADKNPKCFTRTLEDFTCFWEVSDDTSYDFFYKTDEQETTCNLTRQKAGGGRSLQVCSLPASDVFLYAVTDIRVVERSTNRTVLNRSVSVEDQVLLDPPTNVSLSFTGEAAQLRVTWHMDASWQSKVQYEIRHSANNLVGSKILMKASLTYMLDSLITGEVCCVQLRVRPNGYNTRGYWSDWSQPAAALVPQRAEDIDLLCHTSDLRNIQCQWKEQSFKEEAHCMLFYQLSPRGSWQQCMFSKSPGQCIFSGLDSSIMRVNLRIKEGPHEWNFYTESFAMDESIKPDPPKVLSWGKEGTRLRIEWEPPLWNLSAHLEYQIRYRCNGESMWKLVILQSPNNSTTLDVQAGTQYHIQVQTKPNGSIYKGIWSDWSNTLCVDVPLDTEMVFVAGIFLISFIVVALLITSFSRNIRKIKQLLWPPVPNLEKVLEGFLADINRECQSQTFSVKQCYEETPASVVEIVHEKKPFEGGKGPKEGVLQLLLEGKTVGECITPLETCPDYITLNPENVISSLRSNEYVSGGGHLVGVGLEVWQAGHPCSCPCPSSGFTQSMDLLNQSYLLPAEMGKGLGFRELASRYTNLELATYPAALD</sequence>
<reference evidence="10" key="2">
    <citation type="submission" date="2025-09" db="UniProtKB">
        <authorList>
            <consortium name="Ensembl"/>
        </authorList>
    </citation>
    <scope>IDENTIFICATION</scope>
</reference>
<keyword evidence="7" id="KW-0325">Glycoprotein</keyword>
<dbReference type="STRING" id="1676925.ENSPKIP00000030896"/>
<dbReference type="SUPFAM" id="SSF49265">
    <property type="entry name" value="Fibronectin type III"/>
    <property type="match status" value="4"/>
</dbReference>
<evidence type="ECO:0000313" key="10">
    <source>
        <dbReference type="Ensembl" id="ENSPKIP00000030896.1"/>
    </source>
</evidence>
<dbReference type="SMART" id="SM00060">
    <property type="entry name" value="FN3"/>
    <property type="match status" value="2"/>
</dbReference>
<keyword evidence="3" id="KW-0732">Signal</keyword>
<accession>A0A3B3SLH0</accession>
<keyword evidence="6" id="KW-0675">Receptor</keyword>
<dbReference type="RefSeq" id="XP_023650165.1">
    <property type="nucleotide sequence ID" value="XM_023794397.2"/>
</dbReference>
<keyword evidence="5 8" id="KW-0472">Membrane</keyword>
<evidence type="ECO:0000256" key="1">
    <source>
        <dbReference type="ARBA" id="ARBA00004479"/>
    </source>
</evidence>
<protein>
    <submittedName>
        <fullName evidence="10">MPL proto-oncogene, thrombopoietin receptor</fullName>
    </submittedName>
</protein>
<evidence type="ECO:0000256" key="4">
    <source>
        <dbReference type="ARBA" id="ARBA00022989"/>
    </source>
</evidence>
<reference evidence="10" key="1">
    <citation type="submission" date="2025-08" db="UniProtKB">
        <authorList>
            <consortium name="Ensembl"/>
        </authorList>
    </citation>
    <scope>IDENTIFICATION</scope>
</reference>
<evidence type="ECO:0000256" key="3">
    <source>
        <dbReference type="ARBA" id="ARBA00022729"/>
    </source>
</evidence>
<evidence type="ECO:0000256" key="5">
    <source>
        <dbReference type="ARBA" id="ARBA00023136"/>
    </source>
</evidence>
<dbReference type="GeneTree" id="ENSGT00940000166530"/>
<name>A0A3B3SLH0_9TELE</name>
<dbReference type="InterPro" id="IPR015152">
    <property type="entry name" value="Growth/epo_recpt_lig-bind"/>
</dbReference>
<dbReference type="GeneID" id="111834762"/>
<organism evidence="10 11">
    <name type="scientific">Paramormyrops kingsleyae</name>
    <dbReference type="NCBI Taxonomy" id="1676925"/>
    <lineage>
        <taxon>Eukaryota</taxon>
        <taxon>Metazoa</taxon>
        <taxon>Chordata</taxon>
        <taxon>Craniata</taxon>
        <taxon>Vertebrata</taxon>
        <taxon>Euteleostomi</taxon>
        <taxon>Actinopterygii</taxon>
        <taxon>Neopterygii</taxon>
        <taxon>Teleostei</taxon>
        <taxon>Osteoglossocephala</taxon>
        <taxon>Osteoglossomorpha</taxon>
        <taxon>Osteoglossiformes</taxon>
        <taxon>Mormyridae</taxon>
        <taxon>Paramormyrops</taxon>
    </lineage>
</organism>
<dbReference type="OrthoDB" id="8608526at2759"/>